<dbReference type="AlphaFoldDB" id="A0A6J4HUD5"/>
<organism evidence="2">
    <name type="scientific">uncultured Acidimicrobiales bacterium</name>
    <dbReference type="NCBI Taxonomy" id="310071"/>
    <lineage>
        <taxon>Bacteria</taxon>
        <taxon>Bacillati</taxon>
        <taxon>Actinomycetota</taxon>
        <taxon>Acidimicrobiia</taxon>
        <taxon>Acidimicrobiales</taxon>
        <taxon>environmental samples</taxon>
    </lineage>
</organism>
<keyword evidence="1" id="KW-0472">Membrane</keyword>
<protein>
    <recommendedName>
        <fullName evidence="3">Type II secretion system protein GspF domain-containing protein</fullName>
    </recommendedName>
</protein>
<sequence>MAGLLVAVAAAYGVHLLYTSVTFGWEGVRPGPRGAGGSAGSDRRWAWLADVGFDDLGRGELLGAGGALFVLGGALAFALFGGVLPALAGGLFATTFPLAAARARRDRRRAEAREAWPRLIEEIRIKTTTLGRSIPLAVFEVGRRAPDDMRPAFAAAHREWLLSTDFERALTVLRSRLADATADTVCETLLVAHDIGSNDVDRCLRALADDRIMDLQGRKDADSKQAGARFARRFVLVVPLGMALIGLSIGQGRAAYATGTGQLMVMLAIGLMAGCWCWAGRIMRLPAEQRVFVLDVGAGPRGSGR</sequence>
<name>A0A6J4HUD5_9ACTN</name>
<feature type="transmembrane region" description="Helical" evidence="1">
    <location>
        <begin position="66"/>
        <end position="99"/>
    </location>
</feature>
<dbReference type="PANTHER" id="PTHR35007:SF4">
    <property type="entry name" value="CONSERVED TRANSMEMBRANE PROTEIN-RELATED"/>
    <property type="match status" value="1"/>
</dbReference>
<dbReference type="EMBL" id="CADCSY010000052">
    <property type="protein sequence ID" value="CAA9231367.1"/>
    <property type="molecule type" value="Genomic_DNA"/>
</dbReference>
<accession>A0A6J4HUD5</accession>
<evidence type="ECO:0000256" key="1">
    <source>
        <dbReference type="SAM" id="Phobius"/>
    </source>
</evidence>
<feature type="transmembrane region" description="Helical" evidence="1">
    <location>
        <begin position="234"/>
        <end position="256"/>
    </location>
</feature>
<keyword evidence="1" id="KW-0812">Transmembrane</keyword>
<feature type="transmembrane region" description="Helical" evidence="1">
    <location>
        <begin position="262"/>
        <end position="280"/>
    </location>
</feature>
<proteinExistence type="predicted"/>
<evidence type="ECO:0000313" key="2">
    <source>
        <dbReference type="EMBL" id="CAA9231367.1"/>
    </source>
</evidence>
<keyword evidence="1" id="KW-1133">Transmembrane helix</keyword>
<dbReference type="PANTHER" id="PTHR35007">
    <property type="entry name" value="INTEGRAL MEMBRANE PROTEIN-RELATED"/>
    <property type="match status" value="1"/>
</dbReference>
<reference evidence="2" key="1">
    <citation type="submission" date="2020-02" db="EMBL/GenBank/DDBJ databases">
        <authorList>
            <person name="Meier V. D."/>
        </authorList>
    </citation>
    <scope>NUCLEOTIDE SEQUENCE</scope>
    <source>
        <strain evidence="2">AVDCRST_MAG20</strain>
    </source>
</reference>
<evidence type="ECO:0008006" key="3">
    <source>
        <dbReference type="Google" id="ProtNLM"/>
    </source>
</evidence>
<gene>
    <name evidence="2" type="ORF">AVDCRST_MAG20-1209</name>
</gene>